<protein>
    <submittedName>
        <fullName evidence="2">Mad3/BUB1 homology region 1 domain-containing protein</fullName>
    </submittedName>
</protein>
<reference evidence="2" key="1">
    <citation type="submission" date="2022-01" db="EMBL/GenBank/DDBJ databases">
        <title>Genome Sequence Resource for Two Populations of Ditylenchus destructor, the Migratory Endoparasitic Phytonematode.</title>
        <authorList>
            <person name="Zhang H."/>
            <person name="Lin R."/>
            <person name="Xie B."/>
        </authorList>
    </citation>
    <scope>NUCLEOTIDE SEQUENCE</scope>
    <source>
        <strain evidence="2">BazhouSP</strain>
    </source>
</reference>
<gene>
    <name evidence="2" type="ORF">DdX_07981</name>
</gene>
<dbReference type="Gene3D" id="1.25.40.430">
    <property type="match status" value="1"/>
</dbReference>
<dbReference type="GO" id="GO:0007094">
    <property type="term" value="P:mitotic spindle assembly checkpoint signaling"/>
    <property type="evidence" value="ECO:0007669"/>
    <property type="project" value="InterPro"/>
</dbReference>
<dbReference type="Gene3D" id="1.10.510.10">
    <property type="entry name" value="Transferase(Phosphotransferase) domain 1"/>
    <property type="match status" value="1"/>
</dbReference>
<dbReference type="PANTHER" id="PTHR14030:SF4">
    <property type="entry name" value="BUB1 KINASE, ISOFORM A-RELATED"/>
    <property type="match status" value="1"/>
</dbReference>
<dbReference type="Pfam" id="PF08311">
    <property type="entry name" value="Mad3_BUB1_I"/>
    <property type="match status" value="1"/>
</dbReference>
<keyword evidence="3" id="KW-1185">Reference proteome</keyword>
<dbReference type="PANTHER" id="PTHR14030">
    <property type="entry name" value="MITOTIC CHECKPOINT SERINE/THREONINE-PROTEIN KINASE BUB1"/>
    <property type="match status" value="1"/>
</dbReference>
<dbReference type="Proteomes" id="UP001201812">
    <property type="component" value="Unassembled WGS sequence"/>
</dbReference>
<dbReference type="AlphaFoldDB" id="A0AAD4R1H7"/>
<dbReference type="GO" id="GO:0005634">
    <property type="term" value="C:nucleus"/>
    <property type="evidence" value="ECO:0007669"/>
    <property type="project" value="TreeGrafter"/>
</dbReference>
<comment type="caution">
    <text evidence="2">The sequence shown here is derived from an EMBL/GenBank/DDBJ whole genome shotgun (WGS) entry which is preliminary data.</text>
</comment>
<dbReference type="SUPFAM" id="SSF56112">
    <property type="entry name" value="Protein kinase-like (PK-like)"/>
    <property type="match status" value="1"/>
</dbReference>
<evidence type="ECO:0000313" key="2">
    <source>
        <dbReference type="EMBL" id="KAI1715657.1"/>
    </source>
</evidence>
<accession>A0AAD4R1H7</accession>
<dbReference type="InterPro" id="IPR015661">
    <property type="entry name" value="Bub1/Mad3"/>
</dbReference>
<dbReference type="InterPro" id="IPR013212">
    <property type="entry name" value="Mad3/Bub1_I"/>
</dbReference>
<dbReference type="GO" id="GO:0032991">
    <property type="term" value="C:protein-containing complex"/>
    <property type="evidence" value="ECO:0007669"/>
    <property type="project" value="UniProtKB-ARBA"/>
</dbReference>
<evidence type="ECO:0000313" key="3">
    <source>
        <dbReference type="Proteomes" id="UP001201812"/>
    </source>
</evidence>
<sequence>MAATSDFVSEQYRRITAMANEIQLLDNRFRFVVGQIELVENCLPDGKNKEIIVKRLVSWALQTFNSFDEFKSDLRMLELWKLLGKYSVELKMEGVMKKLYNFGFFKSKPEFYQVWAEYCASQMNVQEFDRVVDLCIRHCHLDSNQQKEIFGPLRNKCAGLNSPNCTASIMRHFEEKSYGEMTTSELMSPLSQKASSEKTALFNSAKSGIRRLSIRTAKAKSPMVLRQPEKEDYPLIPYEDLQQRLFSSNFLLFVVNPSSDSSSDKPKAFSYLTLSDLRDFCKNINQEISGLLLAAIGIQLARIIEQIHEMNIIQCGINPKNLAIVSYLNPDVPIEQLVQQPFIKLVAWKNSIDMDKLPLGQKTFGGRIGTESDCIEMMTHKPWTYQPDYFGYISTIHALMFKEQMMIVRENGRYRVVKSIKRRMPFRSTWNELFDEFLNIPDCNSHPSWQLVYSTLLNQLKEEIDTNPASWRRAVEFYNNVIQSFEQK</sequence>
<dbReference type="EMBL" id="JAKKPZ010000011">
    <property type="protein sequence ID" value="KAI1715657.1"/>
    <property type="molecule type" value="Genomic_DNA"/>
</dbReference>
<dbReference type="GO" id="GO:0004672">
    <property type="term" value="F:protein kinase activity"/>
    <property type="evidence" value="ECO:0007669"/>
    <property type="project" value="TreeGrafter"/>
</dbReference>
<dbReference type="InterPro" id="IPR011009">
    <property type="entry name" value="Kinase-like_dom_sf"/>
</dbReference>
<proteinExistence type="predicted"/>
<evidence type="ECO:0000259" key="1">
    <source>
        <dbReference type="Pfam" id="PF08311"/>
    </source>
</evidence>
<dbReference type="GO" id="GO:0000776">
    <property type="term" value="C:kinetochore"/>
    <property type="evidence" value="ECO:0007669"/>
    <property type="project" value="UniProtKB-ARBA"/>
</dbReference>
<name>A0AAD4R1H7_9BILA</name>
<dbReference type="GO" id="GO:0051754">
    <property type="term" value="P:meiotic sister chromatid cohesion, centromeric"/>
    <property type="evidence" value="ECO:0007669"/>
    <property type="project" value="TreeGrafter"/>
</dbReference>
<feature type="domain" description="BUB1 N-terminal" evidence="1">
    <location>
        <begin position="34"/>
        <end position="134"/>
    </location>
</feature>
<organism evidence="2 3">
    <name type="scientific">Ditylenchus destructor</name>
    <dbReference type="NCBI Taxonomy" id="166010"/>
    <lineage>
        <taxon>Eukaryota</taxon>
        <taxon>Metazoa</taxon>
        <taxon>Ecdysozoa</taxon>
        <taxon>Nematoda</taxon>
        <taxon>Chromadorea</taxon>
        <taxon>Rhabditida</taxon>
        <taxon>Tylenchina</taxon>
        <taxon>Tylenchomorpha</taxon>
        <taxon>Sphaerularioidea</taxon>
        <taxon>Anguinidae</taxon>
        <taxon>Anguininae</taxon>
        <taxon>Ditylenchus</taxon>
    </lineage>
</organism>